<proteinExistence type="predicted"/>
<dbReference type="Pfam" id="PF00903">
    <property type="entry name" value="Glyoxalase"/>
    <property type="match status" value="1"/>
</dbReference>
<dbReference type="Proteomes" id="UP000094626">
    <property type="component" value="Plasmid pSA1"/>
</dbReference>
<reference evidence="3" key="2">
    <citation type="submission" date="2016-08" db="EMBL/GenBank/DDBJ databases">
        <authorList>
            <person name="Seilhamer J.J."/>
        </authorList>
    </citation>
    <scope>NUCLEOTIDE SEQUENCE [LARGE SCALE GENOMIC DNA]</scope>
    <source>
        <strain evidence="3">SA1</strain>
        <plasmid evidence="3">pSA1</plasmid>
    </source>
</reference>
<dbReference type="InterPro" id="IPR004360">
    <property type="entry name" value="Glyas_Fos-R_dOase_dom"/>
</dbReference>
<dbReference type="EMBL" id="CP017076">
    <property type="protein sequence ID" value="AOR79739.1"/>
    <property type="molecule type" value="Genomic_DNA"/>
</dbReference>
<dbReference type="GO" id="GO:0046491">
    <property type="term" value="P:L-methylmalonyl-CoA metabolic process"/>
    <property type="evidence" value="ECO:0007669"/>
    <property type="project" value="TreeGrafter"/>
</dbReference>
<dbReference type="EMBL" id="JFYZ01000037">
    <property type="protein sequence ID" value="EZP75608.1"/>
    <property type="molecule type" value="Genomic_DNA"/>
</dbReference>
<name>A0A031JNV5_9SPHN</name>
<dbReference type="InterPro" id="IPR037523">
    <property type="entry name" value="VOC_core"/>
</dbReference>
<dbReference type="InterPro" id="IPR029068">
    <property type="entry name" value="Glyas_Bleomycin-R_OHBP_Dase"/>
</dbReference>
<dbReference type="PANTHER" id="PTHR43048:SF6">
    <property type="entry name" value="BLR8189 PROTEIN"/>
    <property type="match status" value="1"/>
</dbReference>
<dbReference type="PATRIC" id="fig|158500.4.peg.4672"/>
<organism evidence="4 5">
    <name type="scientific">Novosphingobium resinovorum</name>
    <dbReference type="NCBI Taxonomy" id="158500"/>
    <lineage>
        <taxon>Bacteria</taxon>
        <taxon>Pseudomonadati</taxon>
        <taxon>Pseudomonadota</taxon>
        <taxon>Alphaproteobacteria</taxon>
        <taxon>Sphingomonadales</taxon>
        <taxon>Sphingomonadaceae</taxon>
        <taxon>Novosphingobium</taxon>
    </lineage>
</organism>
<reference evidence="6" key="3">
    <citation type="journal article" date="2017" name="J. Biotechnol.">
        <title>Complete genome sequence of Novosphingobium resinovorum SA1, a versatile xenobiotic-degrading bacterium capable of utilizing sulfanilic acid.</title>
        <authorList>
            <person name="Hegedus B."/>
            <person name="Kos P.B."/>
            <person name="Balint B."/>
            <person name="Maroti G."/>
            <person name="Gan H.M."/>
            <person name="Perei K."/>
            <person name="Rakhely G."/>
        </authorList>
    </citation>
    <scope>NUCLEOTIDE SEQUENCE [LARGE SCALE GENOMIC DNA]</scope>
    <source>
        <strain evidence="6">SA1</strain>
    </source>
</reference>
<sequence>MTDAASDRPIFIEADHVSWTVADADAVAQWYKDVFGATELFRMGPLDAAQIPVGEDGRDWMESHVNVPGACLTLIMLKLTANLNFQLVQYDKPADRGTTLPRNCDAGGHHLGIKADDVEKAKAYLAAHGCTPMETIDITEGPLAGKKNLYILDPWGHQLEIVD</sequence>
<geneLocation type="plasmid" evidence="3 6">
    <name>pSA1</name>
</geneLocation>
<dbReference type="GO" id="GO:0051213">
    <property type="term" value="F:dioxygenase activity"/>
    <property type="evidence" value="ECO:0007669"/>
    <property type="project" value="UniProtKB-KW"/>
</dbReference>
<keyword evidence="4" id="KW-0560">Oxidoreductase</keyword>
<reference evidence="4 5" key="1">
    <citation type="submission" date="2014-03" db="EMBL/GenBank/DDBJ databases">
        <title>Whole genome sequence of Novosphingobium resinovorum KF1.</title>
        <authorList>
            <person name="Gan H.M."/>
            <person name="Gan H.Y."/>
            <person name="Chew T.H."/>
            <person name="Savka M.A."/>
        </authorList>
    </citation>
    <scope>NUCLEOTIDE SEQUENCE [LARGE SCALE GENOMIC DNA]</scope>
    <source>
        <strain evidence="4 5">KF1</strain>
    </source>
</reference>
<dbReference type="GO" id="GO:0004493">
    <property type="term" value="F:methylmalonyl-CoA epimerase activity"/>
    <property type="evidence" value="ECO:0007669"/>
    <property type="project" value="TreeGrafter"/>
</dbReference>
<dbReference type="PANTHER" id="PTHR43048">
    <property type="entry name" value="METHYLMALONYL-COA EPIMERASE"/>
    <property type="match status" value="1"/>
</dbReference>
<dbReference type="PROSITE" id="PS51819">
    <property type="entry name" value="VOC"/>
    <property type="match status" value="1"/>
</dbReference>
<accession>A0A031JNV5</accession>
<keyword evidence="4" id="KW-0223">Dioxygenase</keyword>
<dbReference type="AlphaFoldDB" id="A0A031JNV5"/>
<gene>
    <name evidence="3" type="ORF">BES08_23500</name>
    <name evidence="4" type="ORF">BV97_04595</name>
</gene>
<evidence type="ECO:0000256" key="1">
    <source>
        <dbReference type="ARBA" id="ARBA00022723"/>
    </source>
</evidence>
<dbReference type="eggNOG" id="COG0346">
    <property type="taxonomic scope" value="Bacteria"/>
</dbReference>
<dbReference type="GO" id="GO:0046872">
    <property type="term" value="F:metal ion binding"/>
    <property type="evidence" value="ECO:0007669"/>
    <property type="project" value="UniProtKB-KW"/>
</dbReference>
<dbReference type="SUPFAM" id="SSF54593">
    <property type="entry name" value="Glyoxalase/Bleomycin resistance protein/Dihydroxybiphenyl dioxygenase"/>
    <property type="match status" value="1"/>
</dbReference>
<feature type="domain" description="VOC" evidence="2">
    <location>
        <begin position="13"/>
        <end position="163"/>
    </location>
</feature>
<dbReference type="InterPro" id="IPR051785">
    <property type="entry name" value="MMCE/EMCE_epimerase"/>
</dbReference>
<evidence type="ECO:0000313" key="5">
    <source>
        <dbReference type="Proteomes" id="UP000024329"/>
    </source>
</evidence>
<evidence type="ECO:0000313" key="6">
    <source>
        <dbReference type="Proteomes" id="UP000094626"/>
    </source>
</evidence>
<dbReference type="OrthoDB" id="9813630at2"/>
<keyword evidence="1" id="KW-0479">Metal-binding</keyword>
<evidence type="ECO:0000313" key="3">
    <source>
        <dbReference type="EMBL" id="AOR79739.1"/>
    </source>
</evidence>
<dbReference type="RefSeq" id="WP_036529083.1">
    <property type="nucleotide sequence ID" value="NZ_CP017076.1"/>
</dbReference>
<protein>
    <submittedName>
        <fullName evidence="3 4">Glyoxalase</fullName>
    </submittedName>
</protein>
<evidence type="ECO:0000313" key="4">
    <source>
        <dbReference type="EMBL" id="EZP75608.1"/>
    </source>
</evidence>
<evidence type="ECO:0000259" key="2">
    <source>
        <dbReference type="PROSITE" id="PS51819"/>
    </source>
</evidence>
<dbReference type="Gene3D" id="3.10.180.10">
    <property type="entry name" value="2,3-Dihydroxybiphenyl 1,2-Dioxygenase, domain 1"/>
    <property type="match status" value="1"/>
</dbReference>
<keyword evidence="6" id="KW-1185">Reference proteome</keyword>
<dbReference type="KEGG" id="nre:BES08_23500"/>
<dbReference type="Proteomes" id="UP000024329">
    <property type="component" value="Unassembled WGS sequence"/>
</dbReference>
<keyword evidence="3" id="KW-0614">Plasmid</keyword>